<feature type="non-terminal residue" evidence="2">
    <location>
        <position position="331"/>
    </location>
</feature>
<evidence type="ECO:0000256" key="1">
    <source>
        <dbReference type="SAM" id="MobiDB-lite"/>
    </source>
</evidence>
<organism evidence="2 3">
    <name type="scientific">Streblomastix strix</name>
    <dbReference type="NCBI Taxonomy" id="222440"/>
    <lineage>
        <taxon>Eukaryota</taxon>
        <taxon>Metamonada</taxon>
        <taxon>Preaxostyla</taxon>
        <taxon>Oxymonadida</taxon>
        <taxon>Streblomastigidae</taxon>
        <taxon>Streblomastix</taxon>
    </lineage>
</organism>
<dbReference type="EMBL" id="SNRW01019219">
    <property type="protein sequence ID" value="KAA6366589.1"/>
    <property type="molecule type" value="Genomic_DNA"/>
</dbReference>
<feature type="compositionally biased region" description="Basic residues" evidence="1">
    <location>
        <begin position="1"/>
        <end position="13"/>
    </location>
</feature>
<name>A0A5J4U856_9EUKA</name>
<comment type="caution">
    <text evidence="2">The sequence shown here is derived from an EMBL/GenBank/DDBJ whole genome shotgun (WGS) entry which is preliminary data.</text>
</comment>
<gene>
    <name evidence="2" type="ORF">EZS28_037884</name>
</gene>
<accession>A0A5J4U856</accession>
<proteinExistence type="predicted"/>
<feature type="compositionally biased region" description="Acidic residues" evidence="1">
    <location>
        <begin position="34"/>
        <end position="47"/>
    </location>
</feature>
<feature type="compositionally biased region" description="Basic and acidic residues" evidence="1">
    <location>
        <begin position="14"/>
        <end position="26"/>
    </location>
</feature>
<evidence type="ECO:0000313" key="2">
    <source>
        <dbReference type="EMBL" id="KAA6366589.1"/>
    </source>
</evidence>
<protein>
    <submittedName>
        <fullName evidence="2">Uncharacterized protein</fullName>
    </submittedName>
</protein>
<sequence>MRSKARLVRKQLREKKLKERQDKNEIPEQSQLDKEEDEEEKDQEEEKNDNSTPLPTVSKQFILLTREKANGYLADVNPQQHQTAEMMVYPEAYLNINISQLTGEEKNDGGYQYHNLVQCDKLTIGLQKQLYYEVLAVDVPTYFANSYLLDFKVRDSVQRPLYQERYFIYKKDGNVTDILASTREMFIKKPPLQNPRNEIATRDPFIICTKEALLGGEEYEKIFSQEMEQQKIEIAKEPKIRVPVFFVDPAQLKKATHYNYYNSQETINLTYPEDTFSIRIYQKDTVYDVILTILCTRGSIMTIEEAMKLNIWIEDSNETIPICDIKQDPGL</sequence>
<dbReference type="Proteomes" id="UP000324800">
    <property type="component" value="Unassembled WGS sequence"/>
</dbReference>
<evidence type="ECO:0000313" key="3">
    <source>
        <dbReference type="Proteomes" id="UP000324800"/>
    </source>
</evidence>
<feature type="region of interest" description="Disordered" evidence="1">
    <location>
        <begin position="1"/>
        <end position="57"/>
    </location>
</feature>
<reference evidence="2 3" key="1">
    <citation type="submission" date="2019-03" db="EMBL/GenBank/DDBJ databases">
        <title>Single cell metagenomics reveals metabolic interactions within the superorganism composed of flagellate Streblomastix strix and complex community of Bacteroidetes bacteria on its surface.</title>
        <authorList>
            <person name="Treitli S.C."/>
            <person name="Kolisko M."/>
            <person name="Husnik F."/>
            <person name="Keeling P."/>
            <person name="Hampl V."/>
        </authorList>
    </citation>
    <scope>NUCLEOTIDE SEQUENCE [LARGE SCALE GENOMIC DNA]</scope>
    <source>
        <strain evidence="2">ST1C</strain>
    </source>
</reference>
<dbReference type="AlphaFoldDB" id="A0A5J4U856"/>